<organism evidence="1 2">
    <name type="scientific">Strongylus vulgaris</name>
    <name type="common">Blood worm</name>
    <dbReference type="NCBI Taxonomy" id="40348"/>
    <lineage>
        <taxon>Eukaryota</taxon>
        <taxon>Metazoa</taxon>
        <taxon>Ecdysozoa</taxon>
        <taxon>Nematoda</taxon>
        <taxon>Chromadorea</taxon>
        <taxon>Rhabditida</taxon>
        <taxon>Rhabditina</taxon>
        <taxon>Rhabditomorpha</taxon>
        <taxon>Strongyloidea</taxon>
        <taxon>Strongylidae</taxon>
        <taxon>Strongylus</taxon>
    </lineage>
</organism>
<accession>A0A3P7J2R7</accession>
<proteinExistence type="predicted"/>
<protein>
    <submittedName>
        <fullName evidence="1">Uncharacterized protein</fullName>
    </submittedName>
</protein>
<gene>
    <name evidence="1" type="ORF">SVUK_LOCUS8967</name>
</gene>
<name>A0A3P7J2R7_STRVU</name>
<keyword evidence="2" id="KW-1185">Reference proteome</keyword>
<sequence>MTDICNIVYIYFSGQTKEAARAEYVEFAEEMILWSVDY</sequence>
<evidence type="ECO:0000313" key="2">
    <source>
        <dbReference type="Proteomes" id="UP000270094"/>
    </source>
</evidence>
<dbReference type="AlphaFoldDB" id="A0A3P7J2R7"/>
<reference evidence="1 2" key="1">
    <citation type="submission" date="2018-11" db="EMBL/GenBank/DDBJ databases">
        <authorList>
            <consortium name="Pathogen Informatics"/>
        </authorList>
    </citation>
    <scope>NUCLEOTIDE SEQUENCE [LARGE SCALE GENOMIC DNA]</scope>
</reference>
<dbReference type="EMBL" id="UYYB01033372">
    <property type="protein sequence ID" value="VDM73969.1"/>
    <property type="molecule type" value="Genomic_DNA"/>
</dbReference>
<evidence type="ECO:0000313" key="1">
    <source>
        <dbReference type="EMBL" id="VDM73969.1"/>
    </source>
</evidence>
<dbReference type="OrthoDB" id="346910at2759"/>
<dbReference type="Proteomes" id="UP000270094">
    <property type="component" value="Unassembled WGS sequence"/>
</dbReference>